<sequence>MEKLWIIEAKDKEGDIIYMKNVKKKKIAEKLFEECKEFFDEYGIECEMRLGEFYSLDEAERLNL</sequence>
<dbReference type="AlphaFoldDB" id="C3MJL4"/>
<dbReference type="RefSeq" id="WP_012712797.1">
    <property type="nucleotide sequence ID" value="NC_012589.1"/>
</dbReference>
<evidence type="ECO:0000313" key="1">
    <source>
        <dbReference type="EMBL" id="ACP34292.1"/>
    </source>
</evidence>
<evidence type="ECO:0000313" key="2">
    <source>
        <dbReference type="Proteomes" id="UP000001747"/>
    </source>
</evidence>
<dbReference type="EMBL" id="CP001399">
    <property type="protein sequence ID" value="ACP34292.1"/>
    <property type="molecule type" value="Genomic_DNA"/>
</dbReference>
<reference evidence="1 2" key="1">
    <citation type="journal article" date="2009" name="Proc. Natl. Acad. Sci. U.S.A.">
        <title>Biogeography of the Sulfolobus islandicus pan-genome.</title>
        <authorList>
            <person name="Reno M.L."/>
            <person name="Held N.L."/>
            <person name="Fields C.J."/>
            <person name="Burke P.V."/>
            <person name="Whitaker R.J."/>
        </authorList>
    </citation>
    <scope>NUCLEOTIDE SEQUENCE [LARGE SCALE GENOMIC DNA]</scope>
    <source>
        <strain evidence="2">L.S.2.15 / Lassen #1</strain>
    </source>
</reference>
<protein>
    <submittedName>
        <fullName evidence="1">Uncharacterized protein</fullName>
    </submittedName>
</protein>
<gene>
    <name evidence="1" type="ordered locus">LS215_0138</name>
</gene>
<name>C3MJL4_SACI2</name>
<accession>C3MJL4</accession>
<organism evidence="1 2">
    <name type="scientific">Saccharolobus islandicus (strain L.S.2.15 / Lassen #1)</name>
    <name type="common">Sulfolobus islandicus</name>
    <dbReference type="NCBI Taxonomy" id="429572"/>
    <lineage>
        <taxon>Archaea</taxon>
        <taxon>Thermoproteota</taxon>
        <taxon>Thermoprotei</taxon>
        <taxon>Sulfolobales</taxon>
        <taxon>Sulfolobaceae</taxon>
        <taxon>Saccharolobus</taxon>
    </lineage>
</organism>
<dbReference type="KEGG" id="sis:LS215_0138"/>
<proteinExistence type="predicted"/>
<dbReference type="Proteomes" id="UP000001747">
    <property type="component" value="Chromosome"/>
</dbReference>
<dbReference type="GeneID" id="7797205"/>
<dbReference type="HOGENOM" id="CLU_2857265_0_0_2"/>